<protein>
    <submittedName>
        <fullName evidence="2">Uncharacterized protein</fullName>
    </submittedName>
</protein>
<evidence type="ECO:0000313" key="3">
    <source>
        <dbReference type="Proteomes" id="UP000000488"/>
    </source>
</evidence>
<reference evidence="2 3" key="1">
    <citation type="journal article" date="2011" name="J. Bacteriol.">
        <title>Genome sequence of the halotolerant marine bacterium Myxococcus fulvus HW-1.</title>
        <authorList>
            <person name="Li Z.F."/>
            <person name="Li X."/>
            <person name="Liu H."/>
            <person name="Liu X."/>
            <person name="Han K."/>
            <person name="Wu Z.H."/>
            <person name="Hu W."/>
            <person name="Li F.F."/>
            <person name="Li Y.Z."/>
        </authorList>
    </citation>
    <scope>NUCLEOTIDE SEQUENCE [LARGE SCALE GENOMIC DNA]</scope>
    <source>
        <strain evidence="3">ATCC BAA-855 / HW-1</strain>
    </source>
</reference>
<sequence>MACTAFQSAKLQPAHGLFIPVRRASEAGASSLEAPRGRATMGRFLTRERS</sequence>
<organism evidence="2 3">
    <name type="scientific">Myxococcus fulvus (strain ATCC BAA-855 / HW-1)</name>
    <dbReference type="NCBI Taxonomy" id="483219"/>
    <lineage>
        <taxon>Bacteria</taxon>
        <taxon>Pseudomonadati</taxon>
        <taxon>Myxococcota</taxon>
        <taxon>Myxococcia</taxon>
        <taxon>Myxococcales</taxon>
        <taxon>Cystobacterineae</taxon>
        <taxon>Myxococcaceae</taxon>
        <taxon>Myxococcus</taxon>
    </lineage>
</organism>
<proteinExistence type="predicted"/>
<feature type="region of interest" description="Disordered" evidence="1">
    <location>
        <begin position="29"/>
        <end position="50"/>
    </location>
</feature>
<gene>
    <name evidence="2" type="ordered locus">LILAB_19215</name>
</gene>
<dbReference type="HOGENOM" id="CLU_3120162_0_0_7"/>
<dbReference type="EMBL" id="CP002830">
    <property type="protein sequence ID" value="AEI65745.1"/>
    <property type="molecule type" value="Genomic_DNA"/>
</dbReference>
<dbReference type="KEGG" id="mfu:LILAB_19215"/>
<evidence type="ECO:0000256" key="1">
    <source>
        <dbReference type="SAM" id="MobiDB-lite"/>
    </source>
</evidence>
<name>F8C944_MYXFH</name>
<dbReference type="STRING" id="483219.LILAB_19215"/>
<accession>F8C944</accession>
<dbReference type="AlphaFoldDB" id="F8C944"/>
<dbReference type="Proteomes" id="UP000000488">
    <property type="component" value="Chromosome"/>
</dbReference>
<evidence type="ECO:0000313" key="2">
    <source>
        <dbReference type="EMBL" id="AEI65745.1"/>
    </source>
</evidence>